<evidence type="ECO:0000313" key="2">
    <source>
        <dbReference type="EMBL" id="ROT86047.1"/>
    </source>
</evidence>
<dbReference type="GO" id="GO:1902808">
    <property type="term" value="P:positive regulation of cell cycle G1/S phase transition"/>
    <property type="evidence" value="ECO:0007669"/>
    <property type="project" value="TreeGrafter"/>
</dbReference>
<accession>A0A423UBI0</accession>
<dbReference type="GO" id="GO:0030331">
    <property type="term" value="F:nuclear estrogen receptor binding"/>
    <property type="evidence" value="ECO:0007669"/>
    <property type="project" value="TreeGrafter"/>
</dbReference>
<dbReference type="AlphaFoldDB" id="A0A423UBI0"/>
<dbReference type="PANTHER" id="PTHR28467:SF1">
    <property type="entry name" value="PAXIP1-ASSOCIATED GLUTAMATE-RICH PROTEIN 1"/>
    <property type="match status" value="1"/>
</dbReference>
<feature type="region of interest" description="Disordered" evidence="1">
    <location>
        <begin position="53"/>
        <end position="118"/>
    </location>
</feature>
<dbReference type="Pfam" id="PF15364">
    <property type="entry name" value="PAXIP1_C"/>
    <property type="match status" value="1"/>
</dbReference>
<reference evidence="2 3" key="2">
    <citation type="submission" date="2019-01" db="EMBL/GenBank/DDBJ databases">
        <title>The decoding of complex shrimp genome reveals the adaptation for benthos swimmer, frequently molting mechanism and breeding impact on genome.</title>
        <authorList>
            <person name="Sun Y."/>
            <person name="Gao Y."/>
            <person name="Yu Y."/>
        </authorList>
    </citation>
    <scope>NUCLEOTIDE SEQUENCE [LARGE SCALE GENOMIC DNA]</scope>
    <source>
        <tissue evidence="2">Muscle</tissue>
    </source>
</reference>
<comment type="caution">
    <text evidence="2">The sequence shown here is derived from an EMBL/GenBank/DDBJ whole genome shotgun (WGS) entry which is preliminary data.</text>
</comment>
<gene>
    <name evidence="2" type="ORF">C7M84_015235</name>
</gene>
<organism evidence="2 3">
    <name type="scientific">Penaeus vannamei</name>
    <name type="common">Whiteleg shrimp</name>
    <name type="synonym">Litopenaeus vannamei</name>
    <dbReference type="NCBI Taxonomy" id="6689"/>
    <lineage>
        <taxon>Eukaryota</taxon>
        <taxon>Metazoa</taxon>
        <taxon>Ecdysozoa</taxon>
        <taxon>Arthropoda</taxon>
        <taxon>Crustacea</taxon>
        <taxon>Multicrustacea</taxon>
        <taxon>Malacostraca</taxon>
        <taxon>Eumalacostraca</taxon>
        <taxon>Eucarida</taxon>
        <taxon>Decapoda</taxon>
        <taxon>Dendrobranchiata</taxon>
        <taxon>Penaeoidea</taxon>
        <taxon>Penaeidae</taxon>
        <taxon>Penaeus</taxon>
    </lineage>
</organism>
<evidence type="ECO:0000256" key="1">
    <source>
        <dbReference type="SAM" id="MobiDB-lite"/>
    </source>
</evidence>
<dbReference type="GO" id="GO:0033148">
    <property type="term" value="P:positive regulation of intracellular estrogen receptor signaling pathway"/>
    <property type="evidence" value="ECO:0007669"/>
    <property type="project" value="TreeGrafter"/>
</dbReference>
<sequence>MDAEESFKVECSDEEIQKELKNGVFIEPSATEIVRLYEALAKDGSLPIKWNWELGRRPLTPSQDDSESDREEEAEKIDTSGFDFDDEPATVRLTPRRTPGSAGPKGSAKKKTTNFENVLASVRRQKKLELREKTRFRKEKK</sequence>
<reference evidence="2 3" key="1">
    <citation type="submission" date="2018-04" db="EMBL/GenBank/DDBJ databases">
        <authorList>
            <person name="Zhang X."/>
            <person name="Yuan J."/>
            <person name="Li F."/>
            <person name="Xiang J."/>
        </authorList>
    </citation>
    <scope>NUCLEOTIDE SEQUENCE [LARGE SCALE GENOMIC DNA]</scope>
    <source>
        <tissue evidence="2">Muscle</tissue>
    </source>
</reference>
<name>A0A423UBI0_PENVA</name>
<evidence type="ECO:0000313" key="3">
    <source>
        <dbReference type="Proteomes" id="UP000283509"/>
    </source>
</evidence>
<dbReference type="Proteomes" id="UP000283509">
    <property type="component" value="Unassembled WGS sequence"/>
</dbReference>
<feature type="compositionally biased region" description="Acidic residues" evidence="1">
    <location>
        <begin position="64"/>
        <end position="75"/>
    </location>
</feature>
<protein>
    <submittedName>
        <fullName evidence="2">PAXIP1-associated protein 1</fullName>
    </submittedName>
</protein>
<dbReference type="PANTHER" id="PTHR28467">
    <property type="entry name" value="PAXIP1-ASSOCIATED GLUTAMATE-RICH PROTEIN 1"/>
    <property type="match status" value="1"/>
</dbReference>
<keyword evidence="3" id="KW-1185">Reference proteome</keyword>
<dbReference type="EMBL" id="QCYY01000029">
    <property type="protein sequence ID" value="ROT86047.1"/>
    <property type="molecule type" value="Genomic_DNA"/>
</dbReference>
<dbReference type="OrthoDB" id="10067843at2759"/>
<dbReference type="InterPro" id="IPR028213">
    <property type="entry name" value="PA1"/>
</dbReference>
<dbReference type="STRING" id="6689.A0A423UBI0"/>
<proteinExistence type="predicted"/>
<dbReference type="GO" id="GO:0044666">
    <property type="term" value="C:MLL3/4 complex"/>
    <property type="evidence" value="ECO:0007669"/>
    <property type="project" value="TreeGrafter"/>
</dbReference>